<name>A0A1C7ECJ8_9BACL</name>
<dbReference type="EMBL" id="CP016539">
    <property type="protein sequence ID" value="ANU21406.1"/>
    <property type="molecule type" value="Genomic_DNA"/>
</dbReference>
<gene>
    <name evidence="1" type="ORF">BBI15_15075</name>
</gene>
<dbReference type="KEGG" id="ppla:BBI15_15075"/>
<dbReference type="Proteomes" id="UP000092650">
    <property type="component" value="Chromosome"/>
</dbReference>
<dbReference type="PROSITE" id="PS51257">
    <property type="entry name" value="PROKAR_LIPOPROTEIN"/>
    <property type="match status" value="1"/>
</dbReference>
<sequence length="88" mass="9962">MKRLSLLIIFLSIFLIGCMQQPQITESEVLAIIEELHTNPFGDAEVLSIEYSWGRYEVEWENAGNCEWGIDHVDGDDGSVKMKQASIC</sequence>
<dbReference type="RefSeq" id="WP_068872232.1">
    <property type="nucleotide sequence ID" value="NZ_CP016539.2"/>
</dbReference>
<dbReference type="AlphaFoldDB" id="A0A1C7ECJ8"/>
<evidence type="ECO:0000313" key="2">
    <source>
        <dbReference type="Proteomes" id="UP000092650"/>
    </source>
</evidence>
<evidence type="ECO:0000313" key="1">
    <source>
        <dbReference type="EMBL" id="ANU21406.1"/>
    </source>
</evidence>
<protein>
    <recommendedName>
        <fullName evidence="3">PepSY domain-containing protein</fullName>
    </recommendedName>
</protein>
<accession>A0A1C7ECJ8</accession>
<dbReference type="OrthoDB" id="2428465at2"/>
<organism evidence="1 2">
    <name type="scientific">Planococcus plakortidis</name>
    <dbReference type="NCBI Taxonomy" id="1038856"/>
    <lineage>
        <taxon>Bacteria</taxon>
        <taxon>Bacillati</taxon>
        <taxon>Bacillota</taxon>
        <taxon>Bacilli</taxon>
        <taxon>Bacillales</taxon>
        <taxon>Caryophanaceae</taxon>
        <taxon>Planococcus</taxon>
    </lineage>
</organism>
<proteinExistence type="predicted"/>
<reference evidence="1" key="1">
    <citation type="submission" date="2016-10" db="EMBL/GenBank/DDBJ databases">
        <authorList>
            <person name="See-Too W.S."/>
        </authorList>
    </citation>
    <scope>NUCLEOTIDE SEQUENCE [LARGE SCALE GENOMIC DNA]</scope>
    <source>
        <strain evidence="1">DSM 23997</strain>
    </source>
</reference>
<evidence type="ECO:0008006" key="3">
    <source>
        <dbReference type="Google" id="ProtNLM"/>
    </source>
</evidence>
<keyword evidence="2" id="KW-1185">Reference proteome</keyword>